<name>A0ABU3T152_9ALTE</name>
<evidence type="ECO:0000313" key="2">
    <source>
        <dbReference type="Proteomes" id="UP001247805"/>
    </source>
</evidence>
<dbReference type="RefSeq" id="WP_316027515.1">
    <property type="nucleotide sequence ID" value="NZ_JAWDIO010000002.1"/>
</dbReference>
<accession>A0ABU3T152</accession>
<gene>
    <name evidence="1" type="ORF">RS130_20790</name>
</gene>
<proteinExistence type="predicted"/>
<dbReference type="Proteomes" id="UP001247805">
    <property type="component" value="Unassembled WGS sequence"/>
</dbReference>
<dbReference type="EMBL" id="JAWDIO010000002">
    <property type="protein sequence ID" value="MDU0356005.1"/>
    <property type="molecule type" value="Genomic_DNA"/>
</dbReference>
<organism evidence="1 2">
    <name type="scientific">Paraglaciecola aquimarina</name>
    <dbReference type="NCBI Taxonomy" id="1235557"/>
    <lineage>
        <taxon>Bacteria</taxon>
        <taxon>Pseudomonadati</taxon>
        <taxon>Pseudomonadota</taxon>
        <taxon>Gammaproteobacteria</taxon>
        <taxon>Alteromonadales</taxon>
        <taxon>Alteromonadaceae</taxon>
        <taxon>Paraglaciecola</taxon>
    </lineage>
</organism>
<sequence>MHQDIQSLMLNGETLLTSSETAIDNALSEGSTILPSNAVETVSVNKESTLEFIRNMVTVNNLFEATKITIENAPENIMSIINLTVALYPDFAQEVINAAVMTGEINSNDALLAAITAGADPTTVGEATAAGGPVEVALAAPVGVGTGAGGTGGGDATASTN</sequence>
<comment type="caution">
    <text evidence="1">The sequence shown here is derived from an EMBL/GenBank/DDBJ whole genome shotgun (WGS) entry which is preliminary data.</text>
</comment>
<evidence type="ECO:0000313" key="1">
    <source>
        <dbReference type="EMBL" id="MDU0356005.1"/>
    </source>
</evidence>
<reference evidence="1 2" key="1">
    <citation type="submission" date="2023-10" db="EMBL/GenBank/DDBJ databases">
        <title>Glaciecola aquimarina strain GGW-M5 nov., isolated from a coastal seawater.</title>
        <authorList>
            <person name="Bayburt H."/>
            <person name="Kim J.M."/>
            <person name="Choi B.J."/>
            <person name="Jeon C.O."/>
        </authorList>
    </citation>
    <scope>NUCLEOTIDE SEQUENCE [LARGE SCALE GENOMIC DNA]</scope>
    <source>
        <strain evidence="1 2">KCTC 32108</strain>
    </source>
</reference>
<protein>
    <submittedName>
        <fullName evidence="1">Uncharacterized protein</fullName>
    </submittedName>
</protein>
<keyword evidence="2" id="KW-1185">Reference proteome</keyword>